<gene>
    <name evidence="2" type="ORF">AS030_08130</name>
</gene>
<dbReference type="PANTHER" id="PTHR12110:SF21">
    <property type="entry name" value="XYLOSE ISOMERASE-LIKE TIM BARREL DOMAIN-CONTAINING PROTEIN"/>
    <property type="match status" value="1"/>
</dbReference>
<protein>
    <submittedName>
        <fullName evidence="2">Xylose isomerase</fullName>
    </submittedName>
</protein>
<dbReference type="InterPro" id="IPR013022">
    <property type="entry name" value="Xyl_isomerase-like_TIM-brl"/>
</dbReference>
<dbReference type="InterPro" id="IPR036237">
    <property type="entry name" value="Xyl_isomerase-like_sf"/>
</dbReference>
<evidence type="ECO:0000313" key="2">
    <source>
        <dbReference type="EMBL" id="KSU85454.1"/>
    </source>
</evidence>
<dbReference type="SUPFAM" id="SSF51658">
    <property type="entry name" value="Xylose isomerase-like"/>
    <property type="match status" value="1"/>
</dbReference>
<dbReference type="InterPro" id="IPR050312">
    <property type="entry name" value="IolE/XylAMocC-like"/>
</dbReference>
<keyword evidence="3" id="KW-1185">Reference proteome</keyword>
<dbReference type="EMBL" id="LNQN01000001">
    <property type="protein sequence ID" value="KSU85454.1"/>
    <property type="molecule type" value="Genomic_DNA"/>
</dbReference>
<reference evidence="2 3" key="1">
    <citation type="journal article" date="2014" name="Antonie Van Leeuwenhoek">
        <title>Fictibacillus enclensis sp. nov., isolated from marine sediment.</title>
        <authorList>
            <person name="Dastager S.G."/>
            <person name="Mawlankar R."/>
            <person name="Srinivasan K."/>
            <person name="Tang S.K."/>
            <person name="Lee J.C."/>
            <person name="Ramana V.V."/>
            <person name="Shouche Y.S."/>
        </authorList>
    </citation>
    <scope>NUCLEOTIDE SEQUENCE [LARGE SCALE GENOMIC DNA]</scope>
    <source>
        <strain evidence="2 3">NIO-1003</strain>
    </source>
</reference>
<dbReference type="GO" id="GO:0016853">
    <property type="term" value="F:isomerase activity"/>
    <property type="evidence" value="ECO:0007669"/>
    <property type="project" value="UniProtKB-KW"/>
</dbReference>
<dbReference type="Pfam" id="PF01261">
    <property type="entry name" value="AP_endonuc_2"/>
    <property type="match status" value="1"/>
</dbReference>
<name>A0A0V8JEG5_9BACL</name>
<dbReference type="RefSeq" id="WP_061970344.1">
    <property type="nucleotide sequence ID" value="NZ_FMAV01000001.1"/>
</dbReference>
<dbReference type="OrthoDB" id="9779184at2"/>
<comment type="caution">
    <text evidence="2">The sequence shown here is derived from an EMBL/GenBank/DDBJ whole genome shotgun (WGS) entry which is preliminary data.</text>
</comment>
<evidence type="ECO:0000259" key="1">
    <source>
        <dbReference type="Pfam" id="PF01261"/>
    </source>
</evidence>
<dbReference type="PANTHER" id="PTHR12110">
    <property type="entry name" value="HYDROXYPYRUVATE ISOMERASE"/>
    <property type="match status" value="1"/>
</dbReference>
<proteinExistence type="predicted"/>
<keyword evidence="2" id="KW-0413">Isomerase</keyword>
<evidence type="ECO:0000313" key="3">
    <source>
        <dbReference type="Proteomes" id="UP000054099"/>
    </source>
</evidence>
<dbReference type="Gene3D" id="3.20.20.150">
    <property type="entry name" value="Divalent-metal-dependent TIM barrel enzymes"/>
    <property type="match status" value="1"/>
</dbReference>
<dbReference type="Proteomes" id="UP000054099">
    <property type="component" value="Unassembled WGS sequence"/>
</dbReference>
<dbReference type="AlphaFoldDB" id="A0A0V8JEG5"/>
<sequence length="322" mass="36343">MKLGVFAVLFSKKTFEEALDYIKESGLDTVEIGTGGYIGDAHCKPAELLADESKLNDFKYALQSRGIQISALSCHGNPLHPNQNIAEEHHRIFQDTVRLAAKLGVEQVVTFSGCPGESEYSLHPVWITCPWPTDFSEVVDWQWNEKVIPYWKEQNEFLKEHGVKAAIEPHPGFVVYNTETLLRLRRECGNQIGANFDPSHYFWQGMDPVACIRALGREKALFHFHAKDTKIDGQNHPLNGVLDTKSYSDIANRSWVFRTVGYGHGEDTWRDIISALQTIGYNGAISIEHEDGLMSVEEGFTKAVAFLKDKLIEEGAVEMWWA</sequence>
<organism evidence="2 3">
    <name type="scientific">Fictibacillus enclensis</name>
    <dbReference type="NCBI Taxonomy" id="1017270"/>
    <lineage>
        <taxon>Bacteria</taxon>
        <taxon>Bacillati</taxon>
        <taxon>Bacillota</taxon>
        <taxon>Bacilli</taxon>
        <taxon>Bacillales</taxon>
        <taxon>Fictibacillaceae</taxon>
        <taxon>Fictibacillus</taxon>
    </lineage>
</organism>
<feature type="domain" description="Xylose isomerase-like TIM barrel" evidence="1">
    <location>
        <begin position="19"/>
        <end position="309"/>
    </location>
</feature>
<accession>A0A0V8JEG5</accession>